<dbReference type="EMBL" id="JAZHFS010000002">
    <property type="protein sequence ID" value="MEF2111200.1"/>
    <property type="molecule type" value="Genomic_DNA"/>
</dbReference>
<evidence type="ECO:0000313" key="2">
    <source>
        <dbReference type="EMBL" id="MEF2111200.1"/>
    </source>
</evidence>
<feature type="transmembrane region" description="Helical" evidence="1">
    <location>
        <begin position="100"/>
        <end position="118"/>
    </location>
</feature>
<dbReference type="RefSeq" id="WP_216248158.1">
    <property type="nucleotide sequence ID" value="NZ_JAZHFS010000002.1"/>
</dbReference>
<reference evidence="2 3" key="1">
    <citation type="submission" date="2023-11" db="EMBL/GenBank/DDBJ databases">
        <title>Draft genome sequence of a psychrophilic Clostridium strain from permafrost water brine.</title>
        <authorList>
            <person name="Shcherbakova V.A."/>
            <person name="Trubitsyn V.E."/>
            <person name="Zakharyuk A.G."/>
        </authorList>
    </citation>
    <scope>NUCLEOTIDE SEQUENCE [LARGE SCALE GENOMIC DNA]</scope>
    <source>
        <strain evidence="2 3">14F</strain>
    </source>
</reference>
<accession>A0ABU7UL25</accession>
<gene>
    <name evidence="2" type="ORF">SJI18_02645</name>
</gene>
<keyword evidence="1" id="KW-0472">Membrane</keyword>
<protein>
    <recommendedName>
        <fullName evidence="4">SdpI/YhfL protein family protein</fullName>
    </recommendedName>
</protein>
<keyword evidence="1" id="KW-0812">Transmembrane</keyword>
<feature type="transmembrane region" description="Helical" evidence="1">
    <location>
        <begin position="6"/>
        <end position="29"/>
    </location>
</feature>
<keyword evidence="1" id="KW-1133">Transmembrane helix</keyword>
<dbReference type="Proteomes" id="UP001498469">
    <property type="component" value="Unassembled WGS sequence"/>
</dbReference>
<keyword evidence="3" id="KW-1185">Reference proteome</keyword>
<sequence>MGMVDINFIIWLVIVFVIWCVCIIFRYLVTTNTIKVSKISRIFYDDDERFIKVWGKMQEKGLLKYIIKSIFSMTAIMGIVGLVIILYHRSVGGYEQNQTLLDYLSTGFVLGIIESFFWEKNQNRYIRLKEDEEESMKNDNTNNDSENN</sequence>
<organism evidence="2 3">
    <name type="scientific">Clostridium frigoriphilum</name>
    <dbReference type="NCBI Taxonomy" id="443253"/>
    <lineage>
        <taxon>Bacteria</taxon>
        <taxon>Bacillati</taxon>
        <taxon>Bacillota</taxon>
        <taxon>Clostridia</taxon>
        <taxon>Eubacteriales</taxon>
        <taxon>Clostridiaceae</taxon>
        <taxon>Clostridium</taxon>
    </lineage>
</organism>
<proteinExistence type="predicted"/>
<evidence type="ECO:0008006" key="4">
    <source>
        <dbReference type="Google" id="ProtNLM"/>
    </source>
</evidence>
<name>A0ABU7UL25_9CLOT</name>
<evidence type="ECO:0000256" key="1">
    <source>
        <dbReference type="SAM" id="Phobius"/>
    </source>
</evidence>
<evidence type="ECO:0000313" key="3">
    <source>
        <dbReference type="Proteomes" id="UP001498469"/>
    </source>
</evidence>
<feature type="transmembrane region" description="Helical" evidence="1">
    <location>
        <begin position="65"/>
        <end position="88"/>
    </location>
</feature>
<comment type="caution">
    <text evidence="2">The sequence shown here is derived from an EMBL/GenBank/DDBJ whole genome shotgun (WGS) entry which is preliminary data.</text>
</comment>